<accession>A0ABS4X949</accession>
<dbReference type="Pfam" id="PF18085">
    <property type="entry name" value="Mak_N_cap"/>
    <property type="match status" value="1"/>
</dbReference>
<protein>
    <recommendedName>
        <fullName evidence="5">Maltokinase N-terminal cap domain-containing protein</fullName>
    </recommendedName>
</protein>
<feature type="domain" description="Maltokinase N-terminal cap" evidence="5">
    <location>
        <begin position="20"/>
        <end position="106"/>
    </location>
</feature>
<name>A0ABS4X949_9MICC</name>
<dbReference type="EMBL" id="JAGIOF010000001">
    <property type="protein sequence ID" value="MBP2384995.1"/>
    <property type="molecule type" value="Genomic_DNA"/>
</dbReference>
<reference evidence="6 7" key="1">
    <citation type="submission" date="2021-03" db="EMBL/GenBank/DDBJ databases">
        <title>Sequencing the genomes of 1000 actinobacteria strains.</title>
        <authorList>
            <person name="Klenk H.-P."/>
        </authorList>
    </citation>
    <scope>NUCLEOTIDE SEQUENCE [LARGE SCALE GENOMIC DNA]</scope>
    <source>
        <strain evidence="6 7">DSM 15797</strain>
    </source>
</reference>
<evidence type="ECO:0000256" key="2">
    <source>
        <dbReference type="ARBA" id="ARBA00022741"/>
    </source>
</evidence>
<keyword evidence="7" id="KW-1185">Reference proteome</keyword>
<evidence type="ECO:0000313" key="6">
    <source>
        <dbReference type="EMBL" id="MBP2384995.1"/>
    </source>
</evidence>
<evidence type="ECO:0000256" key="1">
    <source>
        <dbReference type="ARBA" id="ARBA00022679"/>
    </source>
</evidence>
<evidence type="ECO:0000313" key="7">
    <source>
        <dbReference type="Proteomes" id="UP001296993"/>
    </source>
</evidence>
<dbReference type="InterPro" id="IPR040999">
    <property type="entry name" value="Mak_N_cap"/>
</dbReference>
<organism evidence="6 7">
    <name type="scientific">Paeniglutamicibacter kerguelensis</name>
    <dbReference type="NCBI Taxonomy" id="254788"/>
    <lineage>
        <taxon>Bacteria</taxon>
        <taxon>Bacillati</taxon>
        <taxon>Actinomycetota</taxon>
        <taxon>Actinomycetes</taxon>
        <taxon>Micrococcales</taxon>
        <taxon>Micrococcaceae</taxon>
        <taxon>Paeniglutamicibacter</taxon>
    </lineage>
</organism>
<dbReference type="Proteomes" id="UP001296993">
    <property type="component" value="Unassembled WGS sequence"/>
</dbReference>
<keyword evidence="3" id="KW-0418">Kinase</keyword>
<evidence type="ECO:0000256" key="3">
    <source>
        <dbReference type="ARBA" id="ARBA00022777"/>
    </source>
</evidence>
<keyword evidence="2" id="KW-0547">Nucleotide-binding</keyword>
<keyword evidence="4" id="KW-0067">ATP-binding</keyword>
<proteinExistence type="predicted"/>
<dbReference type="RefSeq" id="WP_209995747.1">
    <property type="nucleotide sequence ID" value="NZ_BAAAJY010000018.1"/>
</dbReference>
<evidence type="ECO:0000256" key="4">
    <source>
        <dbReference type="ARBA" id="ARBA00022840"/>
    </source>
</evidence>
<evidence type="ECO:0000259" key="5">
    <source>
        <dbReference type="Pfam" id="PF18085"/>
    </source>
</evidence>
<sequence>MSVIHETTMVPTKRELMAGWLPKQDWFEGGGTPVLSVAGGFRLDDPAGEVGLEMILVRDSGQGNPVLYHVSLSYRGAELAGAEEYLLGTSEHGVLGTRWIYDAAGDPVWQRQMRALISGEVPAQHQNDSNALDATVAVVLAPQADGPGDVQTDVRGEVPQPALAVIRRPEAGGSGSGGACAWVNASWADAEGNIVAGAVVELS</sequence>
<gene>
    <name evidence="6" type="ORF">JOF47_000506</name>
</gene>
<keyword evidence="1" id="KW-0808">Transferase</keyword>
<comment type="caution">
    <text evidence="6">The sequence shown here is derived from an EMBL/GenBank/DDBJ whole genome shotgun (WGS) entry which is preliminary data.</text>
</comment>